<evidence type="ECO:0000313" key="2">
    <source>
        <dbReference type="Proteomes" id="UP001595882"/>
    </source>
</evidence>
<name>A0ABV8WW08_9BACI</name>
<organism evidence="1 2">
    <name type="scientific">Gracilibacillus xinjiangensis</name>
    <dbReference type="NCBI Taxonomy" id="1193282"/>
    <lineage>
        <taxon>Bacteria</taxon>
        <taxon>Bacillati</taxon>
        <taxon>Bacillota</taxon>
        <taxon>Bacilli</taxon>
        <taxon>Bacillales</taxon>
        <taxon>Bacillaceae</taxon>
        <taxon>Gracilibacillus</taxon>
    </lineage>
</organism>
<reference evidence="2" key="1">
    <citation type="journal article" date="2019" name="Int. J. Syst. Evol. Microbiol.">
        <title>The Global Catalogue of Microorganisms (GCM) 10K type strain sequencing project: providing services to taxonomists for standard genome sequencing and annotation.</title>
        <authorList>
            <consortium name="The Broad Institute Genomics Platform"/>
            <consortium name="The Broad Institute Genome Sequencing Center for Infectious Disease"/>
            <person name="Wu L."/>
            <person name="Ma J."/>
        </authorList>
    </citation>
    <scope>NUCLEOTIDE SEQUENCE [LARGE SCALE GENOMIC DNA]</scope>
    <source>
        <strain evidence="2">CCUG 37865</strain>
    </source>
</reference>
<proteinExistence type="predicted"/>
<protein>
    <submittedName>
        <fullName evidence="1">GrpB family protein</fullName>
    </submittedName>
</protein>
<dbReference type="Proteomes" id="UP001595882">
    <property type="component" value="Unassembled WGS sequence"/>
</dbReference>
<dbReference type="Gene3D" id="3.30.460.10">
    <property type="entry name" value="Beta Polymerase, domain 2"/>
    <property type="match status" value="1"/>
</dbReference>
<dbReference type="EMBL" id="JBHSDT010000003">
    <property type="protein sequence ID" value="MFC4402234.1"/>
    <property type="molecule type" value="Genomic_DNA"/>
</dbReference>
<dbReference type="PANTHER" id="PTHR34822:SF1">
    <property type="entry name" value="GRPB FAMILY PROTEIN"/>
    <property type="match status" value="1"/>
</dbReference>
<dbReference type="InterPro" id="IPR007344">
    <property type="entry name" value="GrpB/CoaE"/>
</dbReference>
<dbReference type="PANTHER" id="PTHR34822">
    <property type="entry name" value="GRPB DOMAIN PROTEIN (AFU_ORTHOLOGUE AFUA_1G01530)"/>
    <property type="match status" value="1"/>
</dbReference>
<sequence>MKIRLTKYSPNWKRMFEEEVIILKNIFKDEIVSIEHFGSTAVPGMSSKPVIDILCTVKDIKLVDTYNEQMDRMGYDIAGEWGIKGRRLFRKGGENRTHHIHFYQCDHQEILRHLVFRDYLLNHPAEVERYSQYKDLLAKKYEYTSDYSPAKKAFVAEMEKKALEWWEKR</sequence>
<evidence type="ECO:0000313" key="1">
    <source>
        <dbReference type="EMBL" id="MFC4402234.1"/>
    </source>
</evidence>
<accession>A0ABV8WW08</accession>
<dbReference type="InterPro" id="IPR043519">
    <property type="entry name" value="NT_sf"/>
</dbReference>
<keyword evidence="2" id="KW-1185">Reference proteome</keyword>
<dbReference type="SUPFAM" id="SSF81301">
    <property type="entry name" value="Nucleotidyltransferase"/>
    <property type="match status" value="1"/>
</dbReference>
<dbReference type="Pfam" id="PF04229">
    <property type="entry name" value="GrpB"/>
    <property type="match status" value="1"/>
</dbReference>
<comment type="caution">
    <text evidence="1">The sequence shown here is derived from an EMBL/GenBank/DDBJ whole genome shotgun (WGS) entry which is preliminary data.</text>
</comment>
<dbReference type="RefSeq" id="WP_390249620.1">
    <property type="nucleotide sequence ID" value="NZ_JBHSDT010000003.1"/>
</dbReference>
<gene>
    <name evidence="1" type="ORF">ACFOY7_03990</name>
</gene>